<comment type="caution">
    <text evidence="3">The sequence shown here is derived from an EMBL/GenBank/DDBJ whole genome shotgun (WGS) entry which is preliminary data.</text>
</comment>
<organism evidence="3 4">
    <name type="scientific">Punica granatum</name>
    <name type="common">Pomegranate</name>
    <dbReference type="NCBI Taxonomy" id="22663"/>
    <lineage>
        <taxon>Eukaryota</taxon>
        <taxon>Viridiplantae</taxon>
        <taxon>Streptophyta</taxon>
        <taxon>Embryophyta</taxon>
        <taxon>Tracheophyta</taxon>
        <taxon>Spermatophyta</taxon>
        <taxon>Magnoliopsida</taxon>
        <taxon>eudicotyledons</taxon>
        <taxon>Gunneridae</taxon>
        <taxon>Pentapetalae</taxon>
        <taxon>rosids</taxon>
        <taxon>malvids</taxon>
        <taxon>Myrtales</taxon>
        <taxon>Lythraceae</taxon>
        <taxon>Punica</taxon>
    </lineage>
</organism>
<reference evidence="3 4" key="1">
    <citation type="submission" date="2017-11" db="EMBL/GenBank/DDBJ databases">
        <title>De-novo sequencing of pomegranate (Punica granatum L.) genome.</title>
        <authorList>
            <person name="Akparov Z."/>
            <person name="Amiraslanov A."/>
            <person name="Hajiyeva S."/>
            <person name="Abbasov M."/>
            <person name="Kaur K."/>
            <person name="Hamwieh A."/>
            <person name="Solovyev V."/>
            <person name="Salamov A."/>
            <person name="Braich B."/>
            <person name="Kosarev P."/>
            <person name="Mahmoud A."/>
            <person name="Hajiyev E."/>
            <person name="Babayeva S."/>
            <person name="Izzatullayeva V."/>
            <person name="Mammadov A."/>
            <person name="Mammadov A."/>
            <person name="Sharifova S."/>
            <person name="Ojaghi J."/>
            <person name="Eynullazada K."/>
            <person name="Bayramov B."/>
            <person name="Abdulazimova A."/>
            <person name="Shahmuradov I."/>
        </authorList>
    </citation>
    <scope>NUCLEOTIDE SEQUENCE [LARGE SCALE GENOMIC DNA]</scope>
    <source>
        <strain evidence="4">cv. AG2017</strain>
        <tissue evidence="3">Leaf</tissue>
    </source>
</reference>
<evidence type="ECO:0000256" key="1">
    <source>
        <dbReference type="SAM" id="MobiDB-lite"/>
    </source>
</evidence>
<keyword evidence="4" id="KW-1185">Reference proteome</keyword>
<dbReference type="PROSITE" id="PS50174">
    <property type="entry name" value="G_PATCH"/>
    <property type="match status" value="1"/>
</dbReference>
<feature type="region of interest" description="Disordered" evidence="1">
    <location>
        <begin position="166"/>
        <end position="186"/>
    </location>
</feature>
<protein>
    <recommendedName>
        <fullName evidence="2">G-patch domain-containing protein</fullName>
    </recommendedName>
</protein>
<accession>A0A2I0JL47</accession>
<name>A0A2I0JL47_PUNGR</name>
<feature type="domain" description="G-patch" evidence="2">
    <location>
        <begin position="413"/>
        <end position="459"/>
    </location>
</feature>
<dbReference type="PANTHER" id="PTHR32108">
    <property type="entry name" value="DNA-DIRECTED RNA POLYMERASE SUBUNIT ALPHA"/>
    <property type="match status" value="1"/>
</dbReference>
<evidence type="ECO:0000259" key="2">
    <source>
        <dbReference type="PROSITE" id="PS50174"/>
    </source>
</evidence>
<dbReference type="GO" id="GO:0003676">
    <property type="term" value="F:nucleic acid binding"/>
    <property type="evidence" value="ECO:0007669"/>
    <property type="project" value="InterPro"/>
</dbReference>
<dbReference type="EMBL" id="PGOL01001542">
    <property type="protein sequence ID" value="PKI56999.1"/>
    <property type="molecule type" value="Genomic_DNA"/>
</dbReference>
<dbReference type="InterPro" id="IPR000467">
    <property type="entry name" value="G_patch_dom"/>
</dbReference>
<dbReference type="PANTHER" id="PTHR32108:SF9">
    <property type="entry name" value="REVERSE TRANSCRIPTASE RNASE H-LIKE DOMAIN-CONTAINING PROTEIN"/>
    <property type="match status" value="1"/>
</dbReference>
<proteinExistence type="predicted"/>
<evidence type="ECO:0000313" key="3">
    <source>
        <dbReference type="EMBL" id="PKI56999.1"/>
    </source>
</evidence>
<evidence type="ECO:0000313" key="4">
    <source>
        <dbReference type="Proteomes" id="UP000233551"/>
    </source>
</evidence>
<dbReference type="Proteomes" id="UP000233551">
    <property type="component" value="Unassembled WGS sequence"/>
</dbReference>
<sequence>MCGGGKALGLEPPAKKGGVMAWTVKPRSWDRAVAAGDSAPRESVLPCLDIQSGVDRPRSPIAPSCIVVFVSVSFLFCAGSLDRRPRPKTISRRPISGCRLLVRGSSPSRAPSRKASVRVRGCPGLSRRLLKCARRRHGSFWYQEGFLESHIGYLLMLRRSVTPSFGRKSSTGAGGPKWGADNGSSPGPSVNMISIAAIEEEEEEAAHKTSIPFVNNYGPVEVAVTSVPFIVEVPAKESYQDSRVPWRYEGEVTNAELEMSAMGIMRSGRVYQGSESTNKGKALAAAFSAIPETSSFPSKKVTDQEAEAFMKWIKASEYKVVEQMILEIPNAFSLLLGRPWIHAAGAVPSSLHQKLKFFVESKLITVNSKEDYAVYKETVVPYISIGEDQNLPFHSFDTISVIRDYGEVGPSQADRMIGKVLLKNDYVLGTGLGACAQGILRPIEVEEYRNRRGLGFRPFCHEIVQAHCRKHLHRLAAHYRNLSRGIPVPPLSQFFPAPPQIMGGTSDSPITESNDFSSDAVDAFLALPAIYAVTKETSFGVYIRLAREDEELTNSAMVADV</sequence>
<dbReference type="AlphaFoldDB" id="A0A2I0JL47"/>
<dbReference type="Pfam" id="PF01585">
    <property type="entry name" value="G-patch"/>
    <property type="match status" value="1"/>
</dbReference>
<gene>
    <name evidence="3" type="ORF">CRG98_022605</name>
</gene>